<reference evidence="2 3" key="1">
    <citation type="submission" date="2024-08" db="EMBL/GenBank/DDBJ databases">
        <title>The draft genome of Apodemus speciosus.</title>
        <authorList>
            <person name="Nabeshima K."/>
            <person name="Suzuki S."/>
            <person name="Onuma M."/>
        </authorList>
    </citation>
    <scope>NUCLEOTIDE SEQUENCE [LARGE SCALE GENOMIC DNA]</scope>
    <source>
        <strain evidence="2">IB14-021</strain>
    </source>
</reference>
<protein>
    <submittedName>
        <fullName evidence="2">Ankyrin repeat domain-containing protein 7</fullName>
    </submittedName>
</protein>
<dbReference type="PANTHER" id="PTHR24147">
    <property type="entry name" value="ANKYRIN REPEAT DOMAIN 36-RELATED"/>
    <property type="match status" value="1"/>
</dbReference>
<gene>
    <name evidence="2" type="ORF">APTSU1_000609200</name>
</gene>
<evidence type="ECO:0000313" key="3">
    <source>
        <dbReference type="Proteomes" id="UP001623349"/>
    </source>
</evidence>
<sequence length="83" mass="9404">MKKFFRFRGKRKTDDSHSQNFSELSVISMASTAPGLSTGGGYHLRDKHLKKLHKASSVGNVQKLKDYLECKKYDVNGRDKGSR</sequence>
<dbReference type="InterPro" id="IPR050657">
    <property type="entry name" value="Ankyrin_repeat_domain"/>
</dbReference>
<feature type="compositionally biased region" description="Basic residues" evidence="1">
    <location>
        <begin position="1"/>
        <end position="11"/>
    </location>
</feature>
<keyword evidence="3" id="KW-1185">Reference proteome</keyword>
<comment type="caution">
    <text evidence="2">The sequence shown here is derived from an EMBL/GenBank/DDBJ whole genome shotgun (WGS) entry which is preliminary data.</text>
</comment>
<evidence type="ECO:0000256" key="1">
    <source>
        <dbReference type="SAM" id="MobiDB-lite"/>
    </source>
</evidence>
<dbReference type="PANTHER" id="PTHR24147:SF62">
    <property type="entry name" value="ANKYRIN REPEAT DOMAIN-CONTAINING PROTEIN 7"/>
    <property type="match status" value="1"/>
</dbReference>
<evidence type="ECO:0000313" key="2">
    <source>
        <dbReference type="EMBL" id="GAB1290862.1"/>
    </source>
</evidence>
<organism evidence="2 3">
    <name type="scientific">Apodemus speciosus</name>
    <name type="common">Large Japanese field mouse</name>
    <dbReference type="NCBI Taxonomy" id="105296"/>
    <lineage>
        <taxon>Eukaryota</taxon>
        <taxon>Metazoa</taxon>
        <taxon>Chordata</taxon>
        <taxon>Craniata</taxon>
        <taxon>Vertebrata</taxon>
        <taxon>Euteleostomi</taxon>
        <taxon>Mammalia</taxon>
        <taxon>Eutheria</taxon>
        <taxon>Euarchontoglires</taxon>
        <taxon>Glires</taxon>
        <taxon>Rodentia</taxon>
        <taxon>Myomorpha</taxon>
        <taxon>Muroidea</taxon>
        <taxon>Muridae</taxon>
        <taxon>Murinae</taxon>
        <taxon>Apodemus</taxon>
    </lineage>
</organism>
<accession>A0ABQ0EUZ3</accession>
<name>A0ABQ0EUZ3_APOSI</name>
<proteinExistence type="predicted"/>
<dbReference type="Proteomes" id="UP001623349">
    <property type="component" value="Unassembled WGS sequence"/>
</dbReference>
<dbReference type="EMBL" id="BAAFST010000006">
    <property type="protein sequence ID" value="GAB1290862.1"/>
    <property type="molecule type" value="Genomic_DNA"/>
</dbReference>
<feature type="region of interest" description="Disordered" evidence="1">
    <location>
        <begin position="1"/>
        <end position="20"/>
    </location>
</feature>